<dbReference type="EMBL" id="KK785291">
    <property type="protein sequence ID" value="KDO44698.1"/>
    <property type="molecule type" value="Genomic_DNA"/>
</dbReference>
<accession>A0A067DPF8</accession>
<evidence type="ECO:0000313" key="2">
    <source>
        <dbReference type="EMBL" id="KDO44698.1"/>
    </source>
</evidence>
<sequence>AKGPIAFASFILVGLSIIMVSSGIIPPFSEETARAVNIHFRASTFQFITR</sequence>
<name>A0A067DPF8_CITSI</name>
<evidence type="ECO:0000313" key="3">
    <source>
        <dbReference type="Proteomes" id="UP000027120"/>
    </source>
</evidence>
<dbReference type="Proteomes" id="UP000027120">
    <property type="component" value="Unassembled WGS sequence"/>
</dbReference>
<evidence type="ECO:0000256" key="1">
    <source>
        <dbReference type="SAM" id="Phobius"/>
    </source>
</evidence>
<feature type="non-terminal residue" evidence="2">
    <location>
        <position position="1"/>
    </location>
</feature>
<organism evidence="2 3">
    <name type="scientific">Citrus sinensis</name>
    <name type="common">Sweet orange</name>
    <name type="synonym">Citrus aurantium var. sinensis</name>
    <dbReference type="NCBI Taxonomy" id="2711"/>
    <lineage>
        <taxon>Eukaryota</taxon>
        <taxon>Viridiplantae</taxon>
        <taxon>Streptophyta</taxon>
        <taxon>Embryophyta</taxon>
        <taxon>Tracheophyta</taxon>
        <taxon>Spermatophyta</taxon>
        <taxon>Magnoliopsida</taxon>
        <taxon>eudicotyledons</taxon>
        <taxon>Gunneridae</taxon>
        <taxon>Pentapetalae</taxon>
        <taxon>rosids</taxon>
        <taxon>malvids</taxon>
        <taxon>Sapindales</taxon>
        <taxon>Rutaceae</taxon>
        <taxon>Aurantioideae</taxon>
        <taxon>Citrus</taxon>
    </lineage>
</organism>
<gene>
    <name evidence="2" type="ORF">CISIN_1g0024292mg</name>
</gene>
<keyword evidence="1" id="KW-0812">Transmembrane</keyword>
<protein>
    <submittedName>
        <fullName evidence="2">Uncharacterized protein</fullName>
    </submittedName>
</protein>
<proteinExistence type="predicted"/>
<dbReference type="AlphaFoldDB" id="A0A067DPF8"/>
<feature type="transmembrane region" description="Helical" evidence="1">
    <location>
        <begin position="6"/>
        <end position="25"/>
    </location>
</feature>
<keyword evidence="1" id="KW-1133">Transmembrane helix</keyword>
<keyword evidence="1" id="KW-0472">Membrane</keyword>
<reference evidence="2 3" key="1">
    <citation type="submission" date="2014-04" db="EMBL/GenBank/DDBJ databases">
        <authorList>
            <consortium name="International Citrus Genome Consortium"/>
            <person name="Gmitter F."/>
            <person name="Chen C."/>
            <person name="Farmerie W."/>
            <person name="Harkins T."/>
            <person name="Desany B."/>
            <person name="Mohiuddin M."/>
            <person name="Kodira C."/>
            <person name="Borodovsky M."/>
            <person name="Lomsadze A."/>
            <person name="Burns P."/>
            <person name="Jenkins J."/>
            <person name="Prochnik S."/>
            <person name="Shu S."/>
            <person name="Chapman J."/>
            <person name="Pitluck S."/>
            <person name="Schmutz J."/>
            <person name="Rokhsar D."/>
        </authorList>
    </citation>
    <scope>NUCLEOTIDE SEQUENCE</scope>
</reference>
<keyword evidence="3" id="KW-1185">Reference proteome</keyword>